<gene>
    <name evidence="1" type="ORF">ACFFHM_08740</name>
</gene>
<organism evidence="1 2">
    <name type="scientific">Halalkalibacter kiskunsagensis</name>
    <dbReference type="NCBI Taxonomy" id="1548599"/>
    <lineage>
        <taxon>Bacteria</taxon>
        <taxon>Bacillati</taxon>
        <taxon>Bacillota</taxon>
        <taxon>Bacilli</taxon>
        <taxon>Bacillales</taxon>
        <taxon>Bacillaceae</taxon>
        <taxon>Halalkalibacter</taxon>
    </lineage>
</organism>
<evidence type="ECO:0000313" key="1">
    <source>
        <dbReference type="EMBL" id="MFC0470580.1"/>
    </source>
</evidence>
<sequence>MNKSNLLDELRLEIGLVREQVQTLSSFYIGIIKKFGNFMNDNSSVSIYETKETFFHLKACSGPSYLNTTIPFGESVLSLVAIRGRLVFQVENEMQKLYLPFYKEHHLLGLIVFHLPTKSYQVTEEDFIFIREVGRFIEVQHETFYPSTY</sequence>
<proteinExistence type="predicted"/>
<reference evidence="1 2" key="1">
    <citation type="submission" date="2024-09" db="EMBL/GenBank/DDBJ databases">
        <authorList>
            <person name="Sun Q."/>
            <person name="Mori K."/>
        </authorList>
    </citation>
    <scope>NUCLEOTIDE SEQUENCE [LARGE SCALE GENOMIC DNA]</scope>
    <source>
        <strain evidence="1 2">NCAIM B.02610</strain>
    </source>
</reference>
<evidence type="ECO:0000313" key="2">
    <source>
        <dbReference type="Proteomes" id="UP001589838"/>
    </source>
</evidence>
<protein>
    <recommendedName>
        <fullName evidence="3">GAF domain-containing protein</fullName>
    </recommendedName>
</protein>
<dbReference type="EMBL" id="JBHLUX010000024">
    <property type="protein sequence ID" value="MFC0470580.1"/>
    <property type="molecule type" value="Genomic_DNA"/>
</dbReference>
<evidence type="ECO:0008006" key="3">
    <source>
        <dbReference type="Google" id="ProtNLM"/>
    </source>
</evidence>
<comment type="caution">
    <text evidence="1">The sequence shown here is derived from an EMBL/GenBank/DDBJ whole genome shotgun (WGS) entry which is preliminary data.</text>
</comment>
<dbReference type="SUPFAM" id="SSF55781">
    <property type="entry name" value="GAF domain-like"/>
    <property type="match status" value="1"/>
</dbReference>
<name>A0ABV6KB91_9BACI</name>
<dbReference type="Proteomes" id="UP001589838">
    <property type="component" value="Unassembled WGS sequence"/>
</dbReference>
<dbReference type="RefSeq" id="WP_335959081.1">
    <property type="nucleotide sequence ID" value="NZ_JAXBLX010000004.1"/>
</dbReference>
<accession>A0ABV6KB91</accession>
<keyword evidence="2" id="KW-1185">Reference proteome</keyword>